<evidence type="ECO:0000256" key="1">
    <source>
        <dbReference type="ARBA" id="ARBA00004651"/>
    </source>
</evidence>
<protein>
    <submittedName>
        <fullName evidence="8">Phospholipase_D-nuclease N-terminal</fullName>
    </submittedName>
</protein>
<evidence type="ECO:0000259" key="7">
    <source>
        <dbReference type="Pfam" id="PF13396"/>
    </source>
</evidence>
<keyword evidence="3 6" id="KW-0812">Transmembrane</keyword>
<sequence length="84" mass="9109">MTRKKWSDLKPGQRRGFVAASLVEFALAAAAWTDLARRTPEQVRGRKPLWAAAIAVNFVGPIAYFCWGRVPADRGHGSGGADVV</sequence>
<organism evidence="8 9">
    <name type="scientific">Actinokineospora alba</name>
    <dbReference type="NCBI Taxonomy" id="504798"/>
    <lineage>
        <taxon>Bacteria</taxon>
        <taxon>Bacillati</taxon>
        <taxon>Actinomycetota</taxon>
        <taxon>Actinomycetes</taxon>
        <taxon>Pseudonocardiales</taxon>
        <taxon>Pseudonocardiaceae</taxon>
        <taxon>Actinokineospora</taxon>
    </lineage>
</organism>
<evidence type="ECO:0000313" key="8">
    <source>
        <dbReference type="EMBL" id="SDN95814.1"/>
    </source>
</evidence>
<dbReference type="AlphaFoldDB" id="A0A1H0FMJ6"/>
<feature type="domain" description="Cardiolipin synthase N-terminal" evidence="7">
    <location>
        <begin position="26"/>
        <end position="69"/>
    </location>
</feature>
<keyword evidence="2" id="KW-1003">Cell membrane</keyword>
<evidence type="ECO:0000256" key="2">
    <source>
        <dbReference type="ARBA" id="ARBA00022475"/>
    </source>
</evidence>
<reference evidence="9" key="1">
    <citation type="submission" date="2016-10" db="EMBL/GenBank/DDBJ databases">
        <authorList>
            <person name="Varghese N."/>
            <person name="Submissions S."/>
        </authorList>
    </citation>
    <scope>NUCLEOTIDE SEQUENCE [LARGE SCALE GENOMIC DNA]</scope>
    <source>
        <strain evidence="9">IBRC-M 10655</strain>
    </source>
</reference>
<accession>A0A1H0FMJ6</accession>
<dbReference type="Pfam" id="PF13396">
    <property type="entry name" value="PLDc_N"/>
    <property type="match status" value="1"/>
</dbReference>
<dbReference type="Proteomes" id="UP000199651">
    <property type="component" value="Unassembled WGS sequence"/>
</dbReference>
<evidence type="ECO:0000313" key="9">
    <source>
        <dbReference type="Proteomes" id="UP000199651"/>
    </source>
</evidence>
<keyword evidence="4 6" id="KW-1133">Transmembrane helix</keyword>
<keyword evidence="5 6" id="KW-0472">Membrane</keyword>
<evidence type="ECO:0000256" key="5">
    <source>
        <dbReference type="ARBA" id="ARBA00023136"/>
    </source>
</evidence>
<dbReference type="GO" id="GO:0005886">
    <property type="term" value="C:plasma membrane"/>
    <property type="evidence" value="ECO:0007669"/>
    <property type="project" value="UniProtKB-SubCell"/>
</dbReference>
<keyword evidence="9" id="KW-1185">Reference proteome</keyword>
<evidence type="ECO:0000256" key="3">
    <source>
        <dbReference type="ARBA" id="ARBA00022692"/>
    </source>
</evidence>
<dbReference type="RefSeq" id="WP_091369153.1">
    <property type="nucleotide sequence ID" value="NZ_FNDV01000003.1"/>
</dbReference>
<dbReference type="InterPro" id="IPR027379">
    <property type="entry name" value="CLS_N"/>
</dbReference>
<evidence type="ECO:0000256" key="6">
    <source>
        <dbReference type="SAM" id="Phobius"/>
    </source>
</evidence>
<name>A0A1H0FMJ6_9PSEU</name>
<dbReference type="OrthoDB" id="5125307at2"/>
<comment type="subcellular location">
    <subcellularLocation>
        <location evidence="1">Cell membrane</location>
        <topology evidence="1">Multi-pass membrane protein</topology>
    </subcellularLocation>
</comment>
<gene>
    <name evidence="8" type="ORF">SAMN05192558_101432</name>
</gene>
<feature type="transmembrane region" description="Helical" evidence="6">
    <location>
        <begin position="49"/>
        <end position="67"/>
    </location>
</feature>
<dbReference type="STRING" id="504798.SAMN05421871_103439"/>
<dbReference type="EMBL" id="FNJB01000001">
    <property type="protein sequence ID" value="SDN95814.1"/>
    <property type="molecule type" value="Genomic_DNA"/>
</dbReference>
<proteinExistence type="predicted"/>
<evidence type="ECO:0000256" key="4">
    <source>
        <dbReference type="ARBA" id="ARBA00022989"/>
    </source>
</evidence>